<reference evidence="1" key="1">
    <citation type="journal article" date="2020" name="mSystems">
        <title>Genome- and Community-Level Interaction Insights into Carbon Utilization and Element Cycling Functions of Hydrothermarchaeota in Hydrothermal Sediment.</title>
        <authorList>
            <person name="Zhou Z."/>
            <person name="Liu Y."/>
            <person name="Xu W."/>
            <person name="Pan J."/>
            <person name="Luo Z.H."/>
            <person name="Li M."/>
        </authorList>
    </citation>
    <scope>NUCLEOTIDE SEQUENCE [LARGE SCALE GENOMIC DNA]</scope>
    <source>
        <strain evidence="1">SpSt-902</strain>
    </source>
</reference>
<gene>
    <name evidence="1" type="ORF">ENX03_08720</name>
</gene>
<comment type="caution">
    <text evidence="1">The sequence shown here is derived from an EMBL/GenBank/DDBJ whole genome shotgun (WGS) entry which is preliminary data.</text>
</comment>
<dbReference type="EMBL" id="DTMM01000182">
    <property type="protein sequence ID" value="HFT93995.1"/>
    <property type="molecule type" value="Genomic_DNA"/>
</dbReference>
<protein>
    <submittedName>
        <fullName evidence="1">DUF177 domain-containing protein</fullName>
    </submittedName>
</protein>
<dbReference type="InterPro" id="IPR003772">
    <property type="entry name" value="YceD"/>
</dbReference>
<evidence type="ECO:0000313" key="1">
    <source>
        <dbReference type="EMBL" id="HFT93995.1"/>
    </source>
</evidence>
<dbReference type="AlphaFoldDB" id="A0A7C3QUV3"/>
<organism evidence="1">
    <name type="scientific">Leptospirillum ferriphilum</name>
    <dbReference type="NCBI Taxonomy" id="178606"/>
    <lineage>
        <taxon>Bacteria</taxon>
        <taxon>Pseudomonadati</taxon>
        <taxon>Nitrospirota</taxon>
        <taxon>Nitrospiria</taxon>
        <taxon>Nitrospirales</taxon>
        <taxon>Nitrospiraceae</taxon>
        <taxon>Leptospirillum</taxon>
    </lineage>
</organism>
<accession>A0A7C3QUV3</accession>
<dbReference type="Pfam" id="PF02620">
    <property type="entry name" value="YceD"/>
    <property type="match status" value="1"/>
</dbReference>
<name>A0A7C3QUV3_9BACT</name>
<proteinExistence type="predicted"/>
<sequence length="163" mass="18491">MQDRPIESAVLELKFQIDRIPDQRRATEDSFSVVLSADAFDDGSLRGEPLQVEGTISRHGTEVNVFSRVDYALDQVCVRCLEIFCTRGTVREYAHFLHRKQGGETYPEHEQYGDNGQVDLLPWIRELVLTDLPEYPLCSEDCPGLCPVCGENLRKGDCRCPVE</sequence>